<dbReference type="EMBL" id="QLIN01000003">
    <property type="protein sequence ID" value="RAI70871.1"/>
    <property type="molecule type" value="Genomic_DNA"/>
</dbReference>
<dbReference type="InterPro" id="IPR045079">
    <property type="entry name" value="Oxoprolinase-like"/>
</dbReference>
<dbReference type="InterPro" id="IPR003692">
    <property type="entry name" value="Hydantoinase_B"/>
</dbReference>
<dbReference type="AlphaFoldDB" id="A0A327N6U3"/>
<dbReference type="Proteomes" id="UP000249493">
    <property type="component" value="Unassembled WGS sequence"/>
</dbReference>
<reference evidence="2 3" key="1">
    <citation type="submission" date="2018-06" db="EMBL/GenBank/DDBJ databases">
        <authorList>
            <person name="Zhirakovskaya E."/>
        </authorList>
    </citation>
    <scope>NUCLEOTIDE SEQUENCE [LARGE SCALE GENOMIC DNA]</scope>
    <source>
        <strain evidence="2 3">LY3</strain>
    </source>
</reference>
<dbReference type="GO" id="GO:0005829">
    <property type="term" value="C:cytosol"/>
    <property type="evidence" value="ECO:0007669"/>
    <property type="project" value="TreeGrafter"/>
</dbReference>
<evidence type="ECO:0000313" key="2">
    <source>
        <dbReference type="EMBL" id="RAI70871.1"/>
    </source>
</evidence>
<feature type="domain" description="Hydantoinase B/oxoprolinase" evidence="1">
    <location>
        <begin position="11"/>
        <end position="541"/>
    </location>
</feature>
<evidence type="ECO:0000259" key="1">
    <source>
        <dbReference type="Pfam" id="PF02538"/>
    </source>
</evidence>
<name>A0A327N6U3_PSEFL</name>
<dbReference type="GO" id="GO:0017168">
    <property type="term" value="F:5-oxoprolinase (ATP-hydrolyzing) activity"/>
    <property type="evidence" value="ECO:0007669"/>
    <property type="project" value="TreeGrafter"/>
</dbReference>
<evidence type="ECO:0000313" key="3">
    <source>
        <dbReference type="Proteomes" id="UP000249493"/>
    </source>
</evidence>
<gene>
    <name evidence="2" type="ORF">DOZ80_10405</name>
</gene>
<accession>A0A327N6U3</accession>
<dbReference type="Pfam" id="PF02538">
    <property type="entry name" value="Hydantoinase_B"/>
    <property type="match status" value="1"/>
</dbReference>
<dbReference type="RefSeq" id="WP_111282427.1">
    <property type="nucleotide sequence ID" value="NZ_QLIN01000003.1"/>
</dbReference>
<sequence length="594" mass="63468">MTASNQNVKFDPVLLAVMANRIDAIVREMTSTVVLTACSSVIGMARDFSCAILTADHDLLSAADGLPVHTFGGSLQGKHLAKAHPNLREGDAFLNNDPYSGNSHPADHTFLVPVFHEGKHVFTTAVKCHQADCGNSLPTTYHASAKDIYEEGALIFPMVKVQSDYKDNSDIVRMCRSRIRVPDQWHGDFLSGISAARAGERALKGFVEQFGWEKVQAFNEAWLDYSERRALAAIKDLPKAVVQRTGRIDPLEEFLPEGLDVNATVHVEPEEGLITIDLRDNVDCLNNGLNQTEATVTAMAITGVINCLGGDLPLNSGTFRRIKVQLRENCAVGLPQFPHSCSVATTMIADTLGNIVQHALTDLGYGYGIAEGNLCLPASTAVISGKDFRMSDADYVNQLFLMGGGGPASASGDGINYYIVPGGAGVCYRDSVEIDEQRLPILVHSMGLVAGSAGAGMRRGGLGTRVEFGPRGDGLTVMALTNGSETAPRGAHGGLASFPGANLRLKAGQITETLGGYIVETLAADETLVSVDSGGGGYGDPTTRNPELVLEDVLERYETPERARDVYKVSLIYDEFGDAVAVDKQATERARAGH</sequence>
<dbReference type="PANTHER" id="PTHR11365">
    <property type="entry name" value="5-OXOPROLINASE RELATED"/>
    <property type="match status" value="1"/>
</dbReference>
<protein>
    <submittedName>
        <fullName evidence="2">Hydantoinase B/oxoprolinase family protein</fullName>
    </submittedName>
</protein>
<comment type="caution">
    <text evidence="2">The sequence shown here is derived from an EMBL/GenBank/DDBJ whole genome shotgun (WGS) entry which is preliminary data.</text>
</comment>
<dbReference type="PANTHER" id="PTHR11365:SF23">
    <property type="entry name" value="HYPOTHETICAL 5-OXOPROLINASE (EUROFUNG)-RELATED"/>
    <property type="match status" value="1"/>
</dbReference>
<proteinExistence type="predicted"/>
<dbReference type="GO" id="GO:0006749">
    <property type="term" value="P:glutathione metabolic process"/>
    <property type="evidence" value="ECO:0007669"/>
    <property type="project" value="TreeGrafter"/>
</dbReference>
<organism evidence="2 3">
    <name type="scientific">Pseudomonas fluorescens</name>
    <dbReference type="NCBI Taxonomy" id="294"/>
    <lineage>
        <taxon>Bacteria</taxon>
        <taxon>Pseudomonadati</taxon>
        <taxon>Pseudomonadota</taxon>
        <taxon>Gammaproteobacteria</taxon>
        <taxon>Pseudomonadales</taxon>
        <taxon>Pseudomonadaceae</taxon>
        <taxon>Pseudomonas</taxon>
    </lineage>
</organism>